<dbReference type="EMBL" id="CAJNOQ010012676">
    <property type="protein sequence ID" value="CAF1305336.1"/>
    <property type="molecule type" value="Genomic_DNA"/>
</dbReference>
<proteinExistence type="predicted"/>
<dbReference type="EMBL" id="CAJOBA010005445">
    <property type="protein sequence ID" value="CAF3743765.1"/>
    <property type="molecule type" value="Genomic_DNA"/>
</dbReference>
<dbReference type="Proteomes" id="UP000663829">
    <property type="component" value="Unassembled WGS sequence"/>
</dbReference>
<reference evidence="2" key="1">
    <citation type="submission" date="2021-02" db="EMBL/GenBank/DDBJ databases">
        <authorList>
            <person name="Nowell W R."/>
        </authorList>
    </citation>
    <scope>NUCLEOTIDE SEQUENCE</scope>
</reference>
<dbReference type="Proteomes" id="UP000677228">
    <property type="component" value="Unassembled WGS sequence"/>
</dbReference>
<keyword evidence="5" id="KW-1185">Reference proteome</keyword>
<evidence type="ECO:0000313" key="4">
    <source>
        <dbReference type="EMBL" id="CAF4137628.1"/>
    </source>
</evidence>
<dbReference type="EMBL" id="CAJNOK010005439">
    <property type="protein sequence ID" value="CAF0972436.1"/>
    <property type="molecule type" value="Genomic_DNA"/>
</dbReference>
<dbReference type="Proteomes" id="UP000682733">
    <property type="component" value="Unassembled WGS sequence"/>
</dbReference>
<evidence type="ECO:0000313" key="5">
    <source>
        <dbReference type="Proteomes" id="UP000663829"/>
    </source>
</evidence>
<dbReference type="AlphaFoldDB" id="A0A815E500"/>
<organism evidence="2 5">
    <name type="scientific">Didymodactylos carnosus</name>
    <dbReference type="NCBI Taxonomy" id="1234261"/>
    <lineage>
        <taxon>Eukaryota</taxon>
        <taxon>Metazoa</taxon>
        <taxon>Spiralia</taxon>
        <taxon>Gnathifera</taxon>
        <taxon>Rotifera</taxon>
        <taxon>Eurotatoria</taxon>
        <taxon>Bdelloidea</taxon>
        <taxon>Philodinida</taxon>
        <taxon>Philodinidae</taxon>
        <taxon>Didymodactylos</taxon>
    </lineage>
</organism>
<dbReference type="Proteomes" id="UP000681722">
    <property type="component" value="Unassembled WGS sequence"/>
</dbReference>
<name>A0A815E500_9BILA</name>
<accession>A0A815E500</accession>
<dbReference type="EMBL" id="CAJOBC010039623">
    <property type="protein sequence ID" value="CAF4137628.1"/>
    <property type="molecule type" value="Genomic_DNA"/>
</dbReference>
<evidence type="ECO:0000313" key="3">
    <source>
        <dbReference type="EMBL" id="CAF3743765.1"/>
    </source>
</evidence>
<gene>
    <name evidence="2" type="ORF">GPM918_LOCUS28727</name>
    <name evidence="1" type="ORF">OVA965_LOCUS13172</name>
    <name evidence="4" type="ORF">SRO942_LOCUS29251</name>
    <name evidence="3" type="ORF">TMI583_LOCUS13175</name>
</gene>
<evidence type="ECO:0000313" key="2">
    <source>
        <dbReference type="EMBL" id="CAF1305336.1"/>
    </source>
</evidence>
<sequence>MPHLSSCKLVKVKDDYCDINIEWYKGEQSTISIRPQDREIYHPHVGEAIISVTAYPFLTKHDLNETRWTHTVLYHCNMDKCNHPDKLYALLKSVTSVRKFEQILPMLISSTTTNQPLNCYRYTNSSYSCDIHANRLSCSGSCLGIWDKNGICAMCDNEVSYQHPQIFMAESIYILANRTREQRVLLACTASMCNSLENTRRILQAHNNEFDIDTFLYNVQLVSNGAYEPKVVLILTVVYVFALQKLS</sequence>
<protein>
    <submittedName>
        <fullName evidence="2">Uncharacterized protein</fullName>
    </submittedName>
</protein>
<evidence type="ECO:0000313" key="1">
    <source>
        <dbReference type="EMBL" id="CAF0972436.1"/>
    </source>
</evidence>
<comment type="caution">
    <text evidence="2">The sequence shown here is derived from an EMBL/GenBank/DDBJ whole genome shotgun (WGS) entry which is preliminary data.</text>
</comment>